<dbReference type="EMBL" id="JH993135">
    <property type="protein sequence ID" value="EKX33609.1"/>
    <property type="molecule type" value="Genomic_DNA"/>
</dbReference>
<sequence length="105" mass="11776">MVVLTDPNLLDPRHYESTETTCANSMSMSMSMSMRPVTKVFFPPRRESDRMMVVQVWFKKHCRVTCGFRKRSTTTPDPPSPASPTTFPCPPLPVLLAAGDRGVVM</sequence>
<dbReference type="Proteomes" id="UP000011087">
    <property type="component" value="Unassembled WGS sequence"/>
</dbReference>
<protein>
    <submittedName>
        <fullName evidence="2 3">Uncharacterized protein</fullName>
    </submittedName>
</protein>
<dbReference type="HOGENOM" id="CLU_2241755_0_0_1"/>
<proteinExistence type="predicted"/>
<dbReference type="PaxDb" id="55529-EKX33609"/>
<feature type="compositionally biased region" description="Pro residues" evidence="1">
    <location>
        <begin position="76"/>
        <end position="90"/>
    </location>
</feature>
<gene>
    <name evidence="2" type="ORF">GUITHDRAFT_120198</name>
</gene>
<dbReference type="GeneID" id="17290335"/>
<reference evidence="2 4" key="1">
    <citation type="journal article" date="2012" name="Nature">
        <title>Algal genomes reveal evolutionary mosaicism and the fate of nucleomorphs.</title>
        <authorList>
            <consortium name="DOE Joint Genome Institute"/>
            <person name="Curtis B.A."/>
            <person name="Tanifuji G."/>
            <person name="Burki F."/>
            <person name="Gruber A."/>
            <person name="Irimia M."/>
            <person name="Maruyama S."/>
            <person name="Arias M.C."/>
            <person name="Ball S.G."/>
            <person name="Gile G.H."/>
            <person name="Hirakawa Y."/>
            <person name="Hopkins J.F."/>
            <person name="Kuo A."/>
            <person name="Rensing S.A."/>
            <person name="Schmutz J."/>
            <person name="Symeonidi A."/>
            <person name="Elias M."/>
            <person name="Eveleigh R.J."/>
            <person name="Herman E.K."/>
            <person name="Klute M.J."/>
            <person name="Nakayama T."/>
            <person name="Obornik M."/>
            <person name="Reyes-Prieto A."/>
            <person name="Armbrust E.V."/>
            <person name="Aves S.J."/>
            <person name="Beiko R.G."/>
            <person name="Coutinho P."/>
            <person name="Dacks J.B."/>
            <person name="Durnford D.G."/>
            <person name="Fast N.M."/>
            <person name="Green B.R."/>
            <person name="Grisdale C.J."/>
            <person name="Hempel F."/>
            <person name="Henrissat B."/>
            <person name="Hoppner M.P."/>
            <person name="Ishida K."/>
            <person name="Kim E."/>
            <person name="Koreny L."/>
            <person name="Kroth P.G."/>
            <person name="Liu Y."/>
            <person name="Malik S.B."/>
            <person name="Maier U.G."/>
            <person name="McRose D."/>
            <person name="Mock T."/>
            <person name="Neilson J.A."/>
            <person name="Onodera N.T."/>
            <person name="Poole A.M."/>
            <person name="Pritham E.J."/>
            <person name="Richards T.A."/>
            <person name="Rocap G."/>
            <person name="Roy S.W."/>
            <person name="Sarai C."/>
            <person name="Schaack S."/>
            <person name="Shirato S."/>
            <person name="Slamovits C.H."/>
            <person name="Spencer D.F."/>
            <person name="Suzuki S."/>
            <person name="Worden A.Z."/>
            <person name="Zauner S."/>
            <person name="Barry K."/>
            <person name="Bell C."/>
            <person name="Bharti A.K."/>
            <person name="Crow J.A."/>
            <person name="Grimwood J."/>
            <person name="Kramer R."/>
            <person name="Lindquist E."/>
            <person name="Lucas S."/>
            <person name="Salamov A."/>
            <person name="McFadden G.I."/>
            <person name="Lane C.E."/>
            <person name="Keeling P.J."/>
            <person name="Gray M.W."/>
            <person name="Grigoriev I.V."/>
            <person name="Archibald J.M."/>
        </authorList>
    </citation>
    <scope>NUCLEOTIDE SEQUENCE</scope>
    <source>
        <strain evidence="2 4">CCMP2712</strain>
    </source>
</reference>
<accession>L1ICF4</accession>
<evidence type="ECO:0000313" key="3">
    <source>
        <dbReference type="EnsemblProtists" id="EKX33609"/>
    </source>
</evidence>
<name>L1ICF4_GUITC</name>
<evidence type="ECO:0000313" key="4">
    <source>
        <dbReference type="Proteomes" id="UP000011087"/>
    </source>
</evidence>
<dbReference type="RefSeq" id="XP_005820589.1">
    <property type="nucleotide sequence ID" value="XM_005820532.1"/>
</dbReference>
<evidence type="ECO:0000313" key="2">
    <source>
        <dbReference type="EMBL" id="EKX33609.1"/>
    </source>
</evidence>
<dbReference type="EnsemblProtists" id="EKX33609">
    <property type="protein sequence ID" value="EKX33609"/>
    <property type="gene ID" value="GUITHDRAFT_120198"/>
</dbReference>
<dbReference type="KEGG" id="gtt:GUITHDRAFT_120198"/>
<evidence type="ECO:0000256" key="1">
    <source>
        <dbReference type="SAM" id="MobiDB-lite"/>
    </source>
</evidence>
<dbReference type="AlphaFoldDB" id="L1ICF4"/>
<organism evidence="2">
    <name type="scientific">Guillardia theta (strain CCMP2712)</name>
    <name type="common">Cryptophyte</name>
    <dbReference type="NCBI Taxonomy" id="905079"/>
    <lineage>
        <taxon>Eukaryota</taxon>
        <taxon>Cryptophyceae</taxon>
        <taxon>Pyrenomonadales</taxon>
        <taxon>Geminigeraceae</taxon>
        <taxon>Guillardia</taxon>
    </lineage>
</organism>
<keyword evidence="4" id="KW-1185">Reference proteome</keyword>
<reference evidence="3" key="3">
    <citation type="submission" date="2016-03" db="UniProtKB">
        <authorList>
            <consortium name="EnsemblProtists"/>
        </authorList>
    </citation>
    <scope>IDENTIFICATION</scope>
</reference>
<feature type="region of interest" description="Disordered" evidence="1">
    <location>
        <begin position="69"/>
        <end position="90"/>
    </location>
</feature>
<reference evidence="4" key="2">
    <citation type="submission" date="2012-11" db="EMBL/GenBank/DDBJ databases">
        <authorList>
            <person name="Kuo A."/>
            <person name="Curtis B.A."/>
            <person name="Tanifuji G."/>
            <person name="Burki F."/>
            <person name="Gruber A."/>
            <person name="Irimia M."/>
            <person name="Maruyama S."/>
            <person name="Arias M.C."/>
            <person name="Ball S.G."/>
            <person name="Gile G.H."/>
            <person name="Hirakawa Y."/>
            <person name="Hopkins J.F."/>
            <person name="Rensing S.A."/>
            <person name="Schmutz J."/>
            <person name="Symeonidi A."/>
            <person name="Elias M."/>
            <person name="Eveleigh R.J."/>
            <person name="Herman E.K."/>
            <person name="Klute M.J."/>
            <person name="Nakayama T."/>
            <person name="Obornik M."/>
            <person name="Reyes-Prieto A."/>
            <person name="Armbrust E.V."/>
            <person name="Aves S.J."/>
            <person name="Beiko R.G."/>
            <person name="Coutinho P."/>
            <person name="Dacks J.B."/>
            <person name="Durnford D.G."/>
            <person name="Fast N.M."/>
            <person name="Green B.R."/>
            <person name="Grisdale C."/>
            <person name="Hempe F."/>
            <person name="Henrissat B."/>
            <person name="Hoppner M.P."/>
            <person name="Ishida K.-I."/>
            <person name="Kim E."/>
            <person name="Koreny L."/>
            <person name="Kroth P.G."/>
            <person name="Liu Y."/>
            <person name="Malik S.-B."/>
            <person name="Maier U.G."/>
            <person name="McRose D."/>
            <person name="Mock T."/>
            <person name="Neilson J.A."/>
            <person name="Onodera N.T."/>
            <person name="Poole A.M."/>
            <person name="Pritham E.J."/>
            <person name="Richards T.A."/>
            <person name="Rocap G."/>
            <person name="Roy S.W."/>
            <person name="Sarai C."/>
            <person name="Schaack S."/>
            <person name="Shirato S."/>
            <person name="Slamovits C.H."/>
            <person name="Spencer D.F."/>
            <person name="Suzuki S."/>
            <person name="Worden A.Z."/>
            <person name="Zauner S."/>
            <person name="Barry K."/>
            <person name="Bell C."/>
            <person name="Bharti A.K."/>
            <person name="Crow J.A."/>
            <person name="Grimwood J."/>
            <person name="Kramer R."/>
            <person name="Lindquist E."/>
            <person name="Lucas S."/>
            <person name="Salamov A."/>
            <person name="McFadden G.I."/>
            <person name="Lane C.E."/>
            <person name="Keeling P.J."/>
            <person name="Gray M.W."/>
            <person name="Grigoriev I.V."/>
            <person name="Archibald J.M."/>
        </authorList>
    </citation>
    <scope>NUCLEOTIDE SEQUENCE</scope>
    <source>
        <strain evidence="4">CCMP2712</strain>
    </source>
</reference>